<dbReference type="RefSeq" id="WP_281877471.1">
    <property type="nucleotide sequence ID" value="NZ_AP026976.1"/>
</dbReference>
<sequence length="182" mass="20032">MTENRAVGRFSRALHNLLAVVCALLFYYFLPLEAVSFDRLSGVPALLAFVVGVAGLIWLARWRIRRYVRDPRATVGRINDVLLVVCVVVTFFALYYYVLELRAPGQFEGLHTRTDALYYTMVTLGTIGYGDVHAVGTAAKVATMVQVAFDLGVIGILIAISTSHIIQQLDEAQRNRPAGGAD</sequence>
<dbReference type="EMBL" id="AP026978">
    <property type="protein sequence ID" value="BDT97503.1"/>
    <property type="molecule type" value="Genomic_DNA"/>
</dbReference>
<keyword evidence="4" id="KW-1185">Reference proteome</keyword>
<dbReference type="Proteomes" id="UP001317870">
    <property type="component" value="Chromosome"/>
</dbReference>
<feature type="domain" description="Potassium channel" evidence="2">
    <location>
        <begin position="85"/>
        <end position="163"/>
    </location>
</feature>
<gene>
    <name evidence="3" type="ORF">IFM12276_05320</name>
</gene>
<dbReference type="Pfam" id="PF07885">
    <property type="entry name" value="Ion_trans_2"/>
    <property type="match status" value="1"/>
</dbReference>
<accession>A0ABN6TX47</accession>
<evidence type="ECO:0000256" key="1">
    <source>
        <dbReference type="SAM" id="Phobius"/>
    </source>
</evidence>
<feature type="transmembrane region" description="Helical" evidence="1">
    <location>
        <begin position="12"/>
        <end position="30"/>
    </location>
</feature>
<evidence type="ECO:0000313" key="4">
    <source>
        <dbReference type="Proteomes" id="UP001317870"/>
    </source>
</evidence>
<dbReference type="SUPFAM" id="SSF81324">
    <property type="entry name" value="Voltage-gated potassium channels"/>
    <property type="match status" value="1"/>
</dbReference>
<reference evidence="3 4" key="1">
    <citation type="submission" date="2022-11" db="EMBL/GenBank/DDBJ databases">
        <title>Genome Sequencing of Nocardia sp. ON39_IFM12276 and assembly.</title>
        <authorList>
            <person name="Shimojima M."/>
            <person name="Toyokawa M."/>
            <person name="Uesaka K."/>
        </authorList>
    </citation>
    <scope>NUCLEOTIDE SEQUENCE [LARGE SCALE GENOMIC DNA]</scope>
    <source>
        <strain evidence="3 4">IFM 12276</strain>
    </source>
</reference>
<feature type="transmembrane region" description="Helical" evidence="1">
    <location>
        <begin position="42"/>
        <end position="60"/>
    </location>
</feature>
<organism evidence="3 4">
    <name type="scientific">Nocardia sputorum</name>
    <dbReference type="NCBI Taxonomy" id="2984338"/>
    <lineage>
        <taxon>Bacteria</taxon>
        <taxon>Bacillati</taxon>
        <taxon>Actinomycetota</taxon>
        <taxon>Actinomycetes</taxon>
        <taxon>Mycobacteriales</taxon>
        <taxon>Nocardiaceae</taxon>
        <taxon>Nocardia</taxon>
    </lineage>
</organism>
<dbReference type="Gene3D" id="1.10.287.70">
    <property type="match status" value="1"/>
</dbReference>
<keyword evidence="1" id="KW-0472">Membrane</keyword>
<protein>
    <recommendedName>
        <fullName evidence="2">Potassium channel domain-containing protein</fullName>
    </recommendedName>
</protein>
<proteinExistence type="predicted"/>
<keyword evidence="1" id="KW-0812">Transmembrane</keyword>
<feature type="transmembrane region" description="Helical" evidence="1">
    <location>
        <begin position="81"/>
        <end position="98"/>
    </location>
</feature>
<dbReference type="InterPro" id="IPR013099">
    <property type="entry name" value="K_chnl_dom"/>
</dbReference>
<evidence type="ECO:0000259" key="2">
    <source>
        <dbReference type="Pfam" id="PF07885"/>
    </source>
</evidence>
<feature type="transmembrane region" description="Helical" evidence="1">
    <location>
        <begin position="147"/>
        <end position="166"/>
    </location>
</feature>
<dbReference type="PRINTS" id="PR00169">
    <property type="entry name" value="KCHANNEL"/>
</dbReference>
<name>A0ABN6TX47_9NOCA</name>
<evidence type="ECO:0000313" key="3">
    <source>
        <dbReference type="EMBL" id="BDT97503.1"/>
    </source>
</evidence>
<keyword evidence="1" id="KW-1133">Transmembrane helix</keyword>